<proteinExistence type="predicted"/>
<accession>A0A382A3D0</accession>
<protein>
    <recommendedName>
        <fullName evidence="2">DUF1501 domain-containing protein</fullName>
    </recommendedName>
</protein>
<organism evidence="1">
    <name type="scientific">marine metagenome</name>
    <dbReference type="NCBI Taxonomy" id="408172"/>
    <lineage>
        <taxon>unclassified sequences</taxon>
        <taxon>metagenomes</taxon>
        <taxon>ecological metagenomes</taxon>
    </lineage>
</organism>
<evidence type="ECO:0008006" key="2">
    <source>
        <dbReference type="Google" id="ProtNLM"/>
    </source>
</evidence>
<dbReference type="InterPro" id="IPR010869">
    <property type="entry name" value="DUF1501"/>
</dbReference>
<gene>
    <name evidence="1" type="ORF">METZ01_LOCUS148874</name>
</gene>
<dbReference type="Pfam" id="PF07394">
    <property type="entry name" value="DUF1501"/>
    <property type="match status" value="1"/>
</dbReference>
<dbReference type="EMBL" id="UINC01023746">
    <property type="protein sequence ID" value="SVA96020.1"/>
    <property type="molecule type" value="Genomic_DNA"/>
</dbReference>
<reference evidence="1" key="1">
    <citation type="submission" date="2018-05" db="EMBL/GenBank/DDBJ databases">
        <authorList>
            <person name="Lanie J.A."/>
            <person name="Ng W.-L."/>
            <person name="Kazmierczak K.M."/>
            <person name="Andrzejewski T.M."/>
            <person name="Davidsen T.M."/>
            <person name="Wayne K.J."/>
            <person name="Tettelin H."/>
            <person name="Glass J.I."/>
            <person name="Rusch D."/>
            <person name="Podicherti R."/>
            <person name="Tsui H.-C.T."/>
            <person name="Winkler M.E."/>
        </authorList>
    </citation>
    <scope>NUCLEOTIDE SEQUENCE</scope>
</reference>
<dbReference type="PANTHER" id="PTHR43737">
    <property type="entry name" value="BLL7424 PROTEIN"/>
    <property type="match status" value="1"/>
</dbReference>
<dbReference type="PANTHER" id="PTHR43737:SF1">
    <property type="entry name" value="DUF1501 DOMAIN-CONTAINING PROTEIN"/>
    <property type="match status" value="1"/>
</dbReference>
<sequence length="105" mass="11329">MLDDTLVMITSEFSRTPKINSSAGRDHWPKVMSVVMAGGGMKRGYIHGASDPTGSEPDEDPVSVSDWAATVYTLIGIDPLRRLIGPGNRPMPINYDGEILKDALA</sequence>
<dbReference type="InterPro" id="IPR017850">
    <property type="entry name" value="Alkaline_phosphatase_core_sf"/>
</dbReference>
<evidence type="ECO:0000313" key="1">
    <source>
        <dbReference type="EMBL" id="SVA96020.1"/>
    </source>
</evidence>
<name>A0A382A3D0_9ZZZZ</name>
<dbReference type="AlphaFoldDB" id="A0A382A3D0"/>
<dbReference type="SUPFAM" id="SSF53649">
    <property type="entry name" value="Alkaline phosphatase-like"/>
    <property type="match status" value="1"/>
</dbReference>